<dbReference type="InterPro" id="IPR036165">
    <property type="entry name" value="YefM-like_sf"/>
</dbReference>
<feature type="region of interest" description="Disordered" evidence="3">
    <location>
        <begin position="75"/>
        <end position="100"/>
    </location>
</feature>
<dbReference type="Proteomes" id="UP000595197">
    <property type="component" value="Chromosome"/>
</dbReference>
<dbReference type="SUPFAM" id="SSF143120">
    <property type="entry name" value="YefM-like"/>
    <property type="match status" value="1"/>
</dbReference>
<dbReference type="InterPro" id="IPR051405">
    <property type="entry name" value="phD/YefM_antitoxin"/>
</dbReference>
<evidence type="ECO:0000256" key="2">
    <source>
        <dbReference type="RuleBase" id="RU362080"/>
    </source>
</evidence>
<gene>
    <name evidence="4" type="ORF">IGS68_24825</name>
</gene>
<dbReference type="InterPro" id="IPR006442">
    <property type="entry name" value="Antitoxin_Phd/YefM"/>
</dbReference>
<evidence type="ECO:0000256" key="1">
    <source>
        <dbReference type="ARBA" id="ARBA00009981"/>
    </source>
</evidence>
<reference evidence="4" key="1">
    <citation type="submission" date="2021-02" db="EMBL/GenBank/DDBJ databases">
        <title>Skermanella TT6 skin isolate.</title>
        <authorList>
            <person name="Lee K."/>
            <person name="Ganzorig M."/>
        </authorList>
    </citation>
    <scope>NUCLEOTIDE SEQUENCE</scope>
    <source>
        <strain evidence="4">TT6</strain>
    </source>
</reference>
<dbReference type="Gene3D" id="1.10.1220.170">
    <property type="match status" value="1"/>
</dbReference>
<feature type="compositionally biased region" description="Basic and acidic residues" evidence="3">
    <location>
        <begin position="90"/>
        <end position="100"/>
    </location>
</feature>
<name>A0ABX7B740_9PROT</name>
<keyword evidence="5" id="KW-1185">Reference proteome</keyword>
<dbReference type="RefSeq" id="WP_201075117.1">
    <property type="nucleotide sequence ID" value="NZ_CP067420.1"/>
</dbReference>
<sequence>MGHVSYTELRQNLARYMDEVCDSNAPLVVTRQNARPVVMISQDEYESMAATLHLIKSPRNALRLIESMEDAKAGRVSERGLIEVDDEAETDLRTGDGEPD</sequence>
<dbReference type="PANTHER" id="PTHR33713">
    <property type="entry name" value="ANTITOXIN YAFN-RELATED"/>
    <property type="match status" value="1"/>
</dbReference>
<comment type="similarity">
    <text evidence="1 2">Belongs to the phD/YefM antitoxin family.</text>
</comment>
<dbReference type="Gene3D" id="3.40.1620.10">
    <property type="entry name" value="YefM-like domain"/>
    <property type="match status" value="1"/>
</dbReference>
<accession>A0ABX7B740</accession>
<protein>
    <recommendedName>
        <fullName evidence="2">Antitoxin</fullName>
    </recommendedName>
</protein>
<evidence type="ECO:0000256" key="3">
    <source>
        <dbReference type="SAM" id="MobiDB-lite"/>
    </source>
</evidence>
<evidence type="ECO:0000313" key="5">
    <source>
        <dbReference type="Proteomes" id="UP000595197"/>
    </source>
</evidence>
<organism evidence="4 5">
    <name type="scientific">Skermanella cutis</name>
    <dbReference type="NCBI Taxonomy" id="2775420"/>
    <lineage>
        <taxon>Bacteria</taxon>
        <taxon>Pseudomonadati</taxon>
        <taxon>Pseudomonadota</taxon>
        <taxon>Alphaproteobacteria</taxon>
        <taxon>Rhodospirillales</taxon>
        <taxon>Azospirillaceae</taxon>
        <taxon>Skermanella</taxon>
    </lineage>
</organism>
<proteinExistence type="inferred from homology"/>
<comment type="function">
    <text evidence="2">Antitoxin component of a type II toxin-antitoxin (TA) system.</text>
</comment>
<dbReference type="NCBIfam" id="TIGR01552">
    <property type="entry name" value="phd_fam"/>
    <property type="match status" value="1"/>
</dbReference>
<dbReference type="Pfam" id="PF02604">
    <property type="entry name" value="PhdYeFM_antitox"/>
    <property type="match status" value="1"/>
</dbReference>
<dbReference type="EMBL" id="CP067420">
    <property type="protein sequence ID" value="QQP89178.1"/>
    <property type="molecule type" value="Genomic_DNA"/>
</dbReference>
<dbReference type="PANTHER" id="PTHR33713:SF6">
    <property type="entry name" value="ANTITOXIN YEFM"/>
    <property type="match status" value="1"/>
</dbReference>
<evidence type="ECO:0000313" key="4">
    <source>
        <dbReference type="EMBL" id="QQP89178.1"/>
    </source>
</evidence>